<dbReference type="Pfam" id="PF22725">
    <property type="entry name" value="GFO_IDH_MocA_C3"/>
    <property type="match status" value="1"/>
</dbReference>
<dbReference type="InterPro" id="IPR052515">
    <property type="entry name" value="Gfo/Idh/MocA_Oxidoreductase"/>
</dbReference>
<proteinExistence type="predicted"/>
<dbReference type="PANTHER" id="PTHR43249">
    <property type="entry name" value="UDP-N-ACETYL-2-AMINO-2-DEOXY-D-GLUCURONATE OXIDASE"/>
    <property type="match status" value="1"/>
</dbReference>
<name>A0ABP7NQP0_9SPHI</name>
<sequence>MQEIKWGIIGCGDVTEVKSGPAFSKVANSKLVAVMRRDAVKAADYARRHKVEKWYSDASELINDPEVNAIYIATPPLQHEAYAIEALAAGKPVYVEKPMTLNAEAAKRMIEASNQYRVKLTVAHYRRAQPMFLKIRELLNDKIIGNIRFVQLNMLQPLNTNIIANTDEDWRKNPAISGGGLFHDLAPHQLDLMSYFFGATEKSVGFAVKQHTGTPVDDLVSGQILFENGIIFNGTWCFTVSEAQQSDICEIYGSKGKISFPMFKNNVSVTVEGQSKDYIFEPLKHVEQPMIEEVVKYFLNKRPNPCSGEEALITMKLLDAFTQ</sequence>
<keyword evidence="4" id="KW-1185">Reference proteome</keyword>
<evidence type="ECO:0000259" key="1">
    <source>
        <dbReference type="Pfam" id="PF01408"/>
    </source>
</evidence>
<feature type="domain" description="Gfo/Idh/MocA-like oxidoreductase N-terminal" evidence="1">
    <location>
        <begin position="4"/>
        <end position="124"/>
    </location>
</feature>
<dbReference type="SUPFAM" id="SSF51735">
    <property type="entry name" value="NAD(P)-binding Rossmann-fold domains"/>
    <property type="match status" value="1"/>
</dbReference>
<dbReference type="RefSeq" id="WP_344764323.1">
    <property type="nucleotide sequence ID" value="NZ_BAABAK010000001.1"/>
</dbReference>
<evidence type="ECO:0000259" key="2">
    <source>
        <dbReference type="Pfam" id="PF22725"/>
    </source>
</evidence>
<comment type="caution">
    <text evidence="3">The sequence shown here is derived from an EMBL/GenBank/DDBJ whole genome shotgun (WGS) entry which is preliminary data.</text>
</comment>
<dbReference type="InterPro" id="IPR055170">
    <property type="entry name" value="GFO_IDH_MocA-like_dom"/>
</dbReference>
<dbReference type="PANTHER" id="PTHR43249:SF1">
    <property type="entry name" value="D-GLUCOSIDE 3-DEHYDROGENASE"/>
    <property type="match status" value="1"/>
</dbReference>
<reference evidence="4" key="1">
    <citation type="journal article" date="2019" name="Int. J. Syst. Evol. Microbiol.">
        <title>The Global Catalogue of Microorganisms (GCM) 10K type strain sequencing project: providing services to taxonomists for standard genome sequencing and annotation.</title>
        <authorList>
            <consortium name="The Broad Institute Genomics Platform"/>
            <consortium name="The Broad Institute Genome Sequencing Center for Infectious Disease"/>
            <person name="Wu L."/>
            <person name="Ma J."/>
        </authorList>
    </citation>
    <scope>NUCLEOTIDE SEQUENCE [LARGE SCALE GENOMIC DNA]</scope>
    <source>
        <strain evidence="4">JCM 17338</strain>
    </source>
</reference>
<dbReference type="EMBL" id="BAABAK010000001">
    <property type="protein sequence ID" value="GAA3951774.1"/>
    <property type="molecule type" value="Genomic_DNA"/>
</dbReference>
<dbReference type="InterPro" id="IPR000683">
    <property type="entry name" value="Gfo/Idh/MocA-like_OxRdtase_N"/>
</dbReference>
<dbReference type="Proteomes" id="UP001501081">
    <property type="component" value="Unassembled WGS sequence"/>
</dbReference>
<evidence type="ECO:0000313" key="3">
    <source>
        <dbReference type="EMBL" id="GAA3951774.1"/>
    </source>
</evidence>
<accession>A0ABP7NQP0</accession>
<dbReference type="InterPro" id="IPR036291">
    <property type="entry name" value="NAD(P)-bd_dom_sf"/>
</dbReference>
<dbReference type="Gene3D" id="3.40.50.720">
    <property type="entry name" value="NAD(P)-binding Rossmann-like Domain"/>
    <property type="match status" value="1"/>
</dbReference>
<organism evidence="3 4">
    <name type="scientific">Pedobacter ginsengiterrae</name>
    <dbReference type="NCBI Taxonomy" id="871696"/>
    <lineage>
        <taxon>Bacteria</taxon>
        <taxon>Pseudomonadati</taxon>
        <taxon>Bacteroidota</taxon>
        <taxon>Sphingobacteriia</taxon>
        <taxon>Sphingobacteriales</taxon>
        <taxon>Sphingobacteriaceae</taxon>
        <taxon>Pedobacter</taxon>
    </lineage>
</organism>
<dbReference type="Pfam" id="PF01408">
    <property type="entry name" value="GFO_IDH_MocA"/>
    <property type="match status" value="1"/>
</dbReference>
<gene>
    <name evidence="3" type="ORF">GCM10022246_02670</name>
</gene>
<dbReference type="Gene3D" id="3.30.360.10">
    <property type="entry name" value="Dihydrodipicolinate Reductase, domain 2"/>
    <property type="match status" value="1"/>
</dbReference>
<feature type="domain" description="GFO/IDH/MocA-like oxidoreductase" evidence="2">
    <location>
        <begin position="132"/>
        <end position="258"/>
    </location>
</feature>
<protein>
    <submittedName>
        <fullName evidence="3">Gfo/Idh/MocA family oxidoreductase</fullName>
    </submittedName>
</protein>
<dbReference type="SUPFAM" id="SSF55347">
    <property type="entry name" value="Glyceraldehyde-3-phosphate dehydrogenase-like, C-terminal domain"/>
    <property type="match status" value="1"/>
</dbReference>
<evidence type="ECO:0000313" key="4">
    <source>
        <dbReference type="Proteomes" id="UP001501081"/>
    </source>
</evidence>